<dbReference type="InterPro" id="IPR036940">
    <property type="entry name" value="PI3/4_kinase_cat_sf"/>
</dbReference>
<dbReference type="Gene3D" id="3.30.1010.10">
    <property type="entry name" value="Phosphatidylinositol 3-kinase Catalytic Subunit, Chain A, domain 4"/>
    <property type="match status" value="1"/>
</dbReference>
<evidence type="ECO:0000256" key="2">
    <source>
        <dbReference type="ARBA" id="ARBA00006209"/>
    </source>
</evidence>
<dbReference type="FunFam" id="1.10.1070.11:FF:000022">
    <property type="entry name" value="Phosphatidylinositol 4-kinase stt4"/>
    <property type="match status" value="1"/>
</dbReference>
<evidence type="ECO:0000313" key="11">
    <source>
        <dbReference type="Proteomes" id="UP000738402"/>
    </source>
</evidence>
<dbReference type="InterPro" id="IPR011009">
    <property type="entry name" value="Kinase-like_dom_sf"/>
</dbReference>
<dbReference type="PROSITE" id="PS50290">
    <property type="entry name" value="PI3_4_KINASE_3"/>
    <property type="match status" value="1"/>
</dbReference>
<dbReference type="SMART" id="SM00146">
    <property type="entry name" value="PI3Kc"/>
    <property type="match status" value="1"/>
</dbReference>
<dbReference type="InterPro" id="IPR000403">
    <property type="entry name" value="PI3/4_kinase_cat_dom"/>
</dbReference>
<dbReference type="Pfam" id="PF00454">
    <property type="entry name" value="PI3_PI4_kinase"/>
    <property type="match status" value="1"/>
</dbReference>
<dbReference type="GO" id="GO:0005737">
    <property type="term" value="C:cytoplasm"/>
    <property type="evidence" value="ECO:0007669"/>
    <property type="project" value="TreeGrafter"/>
</dbReference>
<keyword evidence="6" id="KW-0418">Kinase</keyword>
<evidence type="ECO:0000256" key="3">
    <source>
        <dbReference type="ARBA" id="ARBA00012169"/>
    </source>
</evidence>
<sequence length="1870" mass="209962">MYFFGFASNKSVSKGSIRARALEKLASLSVREVDDSSTLEQSVPDTLKRLLAATRSQSGAQLGSKNIRHSEFEVLLALCRSCEHIKSKIQAEILLSRFELYLAELGTDRFSSKKTLKTYFPTPWTKLSYELVVAVSTLGLNLPTVRPKCQDLVFRFIDTLQSDSANLRTLFCYVGLLQGLTKNIAFVGSDLVRRVVSVFDEAFFSQVESCIGSIDEHVYVEMVNNFEDYGFEFSSLFFMFLVQKLAVEFLKCQLECKSEKSLVFHVLASNTKELQKKLDTSLLKELALTAIANNKYVNNGSDRLVTSTFGRRNAGYSIKASTIEILALGSTLSVVDLNFATALMDDYLEQLYKIDGNCTSEVVEMINSELLTSIFSSAALLSARKSFIGLRLSKCLPAILSLPVLNSEAVSELAQSLSFCLKNLTEDDVVSCVYSLTNILTDAAKPNSGTVSGTMELRPSFSLSSTATGQPPSTLTEDGSYAIEVLPLVYRNVIAAVLEIAKAFRDESINILAVTILFQKVRRTPTELNCLLLRGLTGFVDVMEEREFLILVRHFFDISTISTKDKVSFSRISSVWTEFSEIMAKRASSSLYTVYLHEMLSAIISKGDIDDLEHHRSNNEVSISASEISLYLKPLAYLLPPVDQEPLIPTDKETVALFKDMWFNLCIHGYAHGSELLAANYDSLMRVAHNSPALASESSWNRTETTIDMNTVLRRGTSKHTEKLHKDVLSSIITSKSIDAKVFETQISRPKLMFLASNLLLESLRAECGDCSTSLEYLSDPTISISNLQDFSGSIAFYVTSQYFRRVQKGGSSSFTTAKITRQLQNLFIFCCHRDFALQNAALQCTELLIVRAPVLLCYEMSLFSLLDILSLLYESVIDADTNEYEPRIEFTAPVSGVKLLLSDSYKWRHKTLDLLTSSARKWITLCLLKCPQDTKSLLQSYVSKVNGTSRKVANYGVTFALEMAGKVMPADRELSSVDGLSGRQVNITSAFLSQFPWKAGGYDSLLRLTDHEAAGLRALHLHTRRKMADLRAAVSAHLPVAPNLLRLVLHAAASLIIRSSDHSMGDLLREVVAIPFAIFDADSIELGVGLWLSIMKMRSDLAPLVLSEICQRLEESIKLQKGLYSKQFDIQNSKYNKMEYLPTSKEQIDYNGRNASKNIKPHLLLFRLLASHFEATRYQSSHIFKMFTRTVLIALLGLTFASTHPFARTARFELINFALSVLKVHRSLGTRDVPGLTSAILDGALSWFATKHRAPYGNNKMKIRGDFGILNMAAKLFMDARYPENPVFERKRVLLLLFLDHEISFLATWLHPLHPMDTTGSYSNVKVTDRVLADAYALDGRLALNLVERYRTLSLERPIRHLIQNDPLKALEDPTALRLLLASEDVKVPSLMVLSTAASPSDAINLFLPPFNSDPIILQYTMRSLESFDAHLTFFYVPQIVQALRFDMQLGYVRRFILETAKMSQLFAHQIIWNMAANSYKDEDSTVPDDIKPVLDEIRSTMVAEFTPQDRAYYEREFRFFEEVTGISGKLKPFIKSSKPEKKAQIDKHMATIKVEEGVYLPSNPQGVVVDINRQSGKPLQSHAKAPFMATFKIRKEVSTVDGDKQQRIEDLSAIFKVGDDCRQDLLALQLMSLFRTIWMDAGLDVFVFPYRVTATAPGCGIIDVLPNSISRDMLGREAVNGLYEYFISQHGPETSIEFQKARNNFVKSLAAYSIITYLLEIKDRHNGNIMYDDQGHVLHVDFGFCFDIVPGGVKFEQSPFKLTREMVRVMGGSTDTQAYKWFEELCVKSFLVCRPYMDAIVNMVVPMLSSGLPCFKPATIKHLTARFVPKKSDKEAARYIRGLIRKSFESLATKGYDEFQRLTNGIPY</sequence>
<dbReference type="PROSITE" id="PS00916">
    <property type="entry name" value="PI3_4_KINASE_2"/>
    <property type="match status" value="1"/>
</dbReference>
<dbReference type="PROSITE" id="PS00915">
    <property type="entry name" value="PI3_4_KINASE_1"/>
    <property type="match status" value="1"/>
</dbReference>
<evidence type="ECO:0000256" key="4">
    <source>
        <dbReference type="ARBA" id="ARBA00022679"/>
    </source>
</evidence>
<keyword evidence="5" id="KW-0547">Nucleotide-binding</keyword>
<dbReference type="GO" id="GO:0004430">
    <property type="term" value="F:1-phosphatidylinositol 4-kinase activity"/>
    <property type="evidence" value="ECO:0007669"/>
    <property type="project" value="UniProtKB-EC"/>
</dbReference>
<accession>A0AAN6D182</accession>
<dbReference type="GO" id="GO:0005886">
    <property type="term" value="C:plasma membrane"/>
    <property type="evidence" value="ECO:0007669"/>
    <property type="project" value="TreeGrafter"/>
</dbReference>
<dbReference type="InterPro" id="IPR001263">
    <property type="entry name" value="PI3K_accessory_dom"/>
</dbReference>
<dbReference type="Pfam" id="PF00613">
    <property type="entry name" value="PI3Ka"/>
    <property type="match status" value="1"/>
</dbReference>
<evidence type="ECO:0000259" key="8">
    <source>
        <dbReference type="PROSITE" id="PS50290"/>
    </source>
</evidence>
<comment type="caution">
    <text evidence="10">The sequence shown here is derived from an EMBL/GenBank/DDBJ whole genome shotgun (WGS) entry which is preliminary data.</text>
</comment>
<dbReference type="PANTHER" id="PTHR10048">
    <property type="entry name" value="PHOSPHATIDYLINOSITOL KINASE"/>
    <property type="match status" value="1"/>
</dbReference>
<comment type="similarity">
    <text evidence="2">Belongs to the PI3/PI4-kinase family. Type III PI4K subfamily.</text>
</comment>
<proteinExistence type="inferred from homology"/>
<dbReference type="FunFam" id="3.30.1010.10:FF:000014">
    <property type="entry name" value="Phosphatidylinositol 4-kinase STT4"/>
    <property type="match status" value="1"/>
</dbReference>
<dbReference type="Gene3D" id="1.10.1070.11">
    <property type="entry name" value="Phosphatidylinositol 3-/4-kinase, catalytic domain"/>
    <property type="match status" value="1"/>
</dbReference>
<comment type="catalytic activity">
    <reaction evidence="1">
        <text>a 1,2-diacyl-sn-glycero-3-phospho-(1D-myo-inositol) + ATP = a 1,2-diacyl-sn-glycero-3-phospho-(1D-myo-inositol 4-phosphate) + ADP + H(+)</text>
        <dbReference type="Rhea" id="RHEA:19877"/>
        <dbReference type="ChEBI" id="CHEBI:15378"/>
        <dbReference type="ChEBI" id="CHEBI:30616"/>
        <dbReference type="ChEBI" id="CHEBI:57880"/>
        <dbReference type="ChEBI" id="CHEBI:58178"/>
        <dbReference type="ChEBI" id="CHEBI:456216"/>
        <dbReference type="EC" id="2.7.1.67"/>
    </reaction>
</comment>
<evidence type="ECO:0000256" key="7">
    <source>
        <dbReference type="ARBA" id="ARBA00022840"/>
    </source>
</evidence>
<dbReference type="EMBL" id="JAHLUH010000018">
    <property type="protein sequence ID" value="KAG7724231.1"/>
    <property type="molecule type" value="Genomic_DNA"/>
</dbReference>
<protein>
    <recommendedName>
        <fullName evidence="3">1-phosphatidylinositol 4-kinase</fullName>
        <ecNumber evidence="3">2.7.1.67</ecNumber>
    </recommendedName>
</protein>
<keyword evidence="7" id="KW-0067">ATP-binding</keyword>
<organism evidence="10 11">
    <name type="scientific">Ogataea haglerorum</name>
    <dbReference type="NCBI Taxonomy" id="1937702"/>
    <lineage>
        <taxon>Eukaryota</taxon>
        <taxon>Fungi</taxon>
        <taxon>Dikarya</taxon>
        <taxon>Ascomycota</taxon>
        <taxon>Saccharomycotina</taxon>
        <taxon>Pichiomycetes</taxon>
        <taxon>Pichiales</taxon>
        <taxon>Pichiaceae</taxon>
        <taxon>Ogataea</taxon>
    </lineage>
</organism>
<name>A0AAN6D182_9ASCO</name>
<dbReference type="SUPFAM" id="SSF56112">
    <property type="entry name" value="Protein kinase-like (PK-like)"/>
    <property type="match status" value="1"/>
</dbReference>
<evidence type="ECO:0000256" key="1">
    <source>
        <dbReference type="ARBA" id="ARBA00001686"/>
    </source>
</evidence>
<evidence type="ECO:0000256" key="6">
    <source>
        <dbReference type="ARBA" id="ARBA00022777"/>
    </source>
</evidence>
<dbReference type="SMART" id="SM00145">
    <property type="entry name" value="PI3Ka"/>
    <property type="match status" value="1"/>
</dbReference>
<gene>
    <name evidence="10" type="ORF">KL933_004982</name>
</gene>
<dbReference type="SUPFAM" id="SSF48371">
    <property type="entry name" value="ARM repeat"/>
    <property type="match status" value="1"/>
</dbReference>
<dbReference type="Gene3D" id="1.25.40.70">
    <property type="entry name" value="Phosphatidylinositol 3-kinase, accessory domain (PIK)"/>
    <property type="match status" value="1"/>
</dbReference>
<dbReference type="InterPro" id="IPR018936">
    <property type="entry name" value="PI3/4_kinase_CS"/>
</dbReference>
<dbReference type="InterPro" id="IPR042236">
    <property type="entry name" value="PI3K_accessory_sf"/>
</dbReference>
<dbReference type="PANTHER" id="PTHR10048:SF15">
    <property type="entry name" value="PHOSPHATIDYLINOSITOL 4-KINASE ALPHA"/>
    <property type="match status" value="1"/>
</dbReference>
<dbReference type="FunFam" id="1.25.40.70:FF:000011">
    <property type="entry name" value="Phosphatidylinositol 4-kinase alpha"/>
    <property type="match status" value="1"/>
</dbReference>
<dbReference type="CDD" id="cd05167">
    <property type="entry name" value="PI4Kc_III_alpha"/>
    <property type="match status" value="1"/>
</dbReference>
<evidence type="ECO:0000313" key="10">
    <source>
        <dbReference type="EMBL" id="KAG7724231.1"/>
    </source>
</evidence>
<feature type="domain" description="PIK helical" evidence="9">
    <location>
        <begin position="1319"/>
        <end position="1502"/>
    </location>
</feature>
<reference evidence="10" key="1">
    <citation type="journal article" date="2021" name="G3 (Bethesda)">
        <title>Genomic diversity, chromosomal rearrangements, and interspecies hybridization in the ogataea polymorpha species complex.</title>
        <authorList>
            <person name="Hanson S.J."/>
            <person name="Cinneide E.O."/>
            <person name="Salzberg L.I."/>
            <person name="Wolfe K.H."/>
            <person name="McGowan J."/>
            <person name="Fitzpatrick D.A."/>
            <person name="Matlin K."/>
        </authorList>
    </citation>
    <scope>NUCLEOTIDE SEQUENCE</scope>
    <source>
        <strain evidence="10">83-405-1</strain>
    </source>
</reference>
<dbReference type="InterPro" id="IPR016024">
    <property type="entry name" value="ARM-type_fold"/>
</dbReference>
<dbReference type="GO" id="GO:0005524">
    <property type="term" value="F:ATP binding"/>
    <property type="evidence" value="ECO:0007669"/>
    <property type="project" value="UniProtKB-KW"/>
</dbReference>
<dbReference type="GO" id="GO:0046854">
    <property type="term" value="P:phosphatidylinositol phosphate biosynthetic process"/>
    <property type="evidence" value="ECO:0007669"/>
    <property type="project" value="InterPro"/>
</dbReference>
<feature type="domain" description="PI3K/PI4K catalytic" evidence="8">
    <location>
        <begin position="1575"/>
        <end position="1854"/>
    </location>
</feature>
<dbReference type="EC" id="2.7.1.67" evidence="3"/>
<dbReference type="Proteomes" id="UP000738402">
    <property type="component" value="Unassembled WGS sequence"/>
</dbReference>
<dbReference type="PROSITE" id="PS51545">
    <property type="entry name" value="PIK_HELICAL"/>
    <property type="match status" value="1"/>
</dbReference>
<evidence type="ECO:0000259" key="9">
    <source>
        <dbReference type="PROSITE" id="PS51545"/>
    </source>
</evidence>
<dbReference type="InterPro" id="IPR015433">
    <property type="entry name" value="PI3/4_kinase"/>
</dbReference>
<dbReference type="Pfam" id="PF19274">
    <property type="entry name" value="PI4K_N"/>
    <property type="match status" value="1"/>
</dbReference>
<dbReference type="GO" id="GO:0048015">
    <property type="term" value="P:phosphatidylinositol-mediated signaling"/>
    <property type="evidence" value="ECO:0007669"/>
    <property type="project" value="TreeGrafter"/>
</dbReference>
<dbReference type="InterPro" id="IPR045495">
    <property type="entry name" value="PI4K_N"/>
</dbReference>
<keyword evidence="4" id="KW-0808">Transferase</keyword>
<evidence type="ECO:0000256" key="5">
    <source>
        <dbReference type="ARBA" id="ARBA00022741"/>
    </source>
</evidence>